<evidence type="ECO:0000256" key="3">
    <source>
        <dbReference type="ARBA" id="ARBA00022559"/>
    </source>
</evidence>
<comment type="similarity">
    <text evidence="2">Belongs to the peroxidase family. Ascorbate peroxidase subfamily.</text>
</comment>
<evidence type="ECO:0000256" key="4">
    <source>
        <dbReference type="ARBA" id="ARBA00022617"/>
    </source>
</evidence>
<feature type="domain" description="Plant heme peroxidase family profile" evidence="15">
    <location>
        <begin position="1"/>
        <end position="160"/>
    </location>
</feature>
<dbReference type="GO" id="GO:0046872">
    <property type="term" value="F:metal ion binding"/>
    <property type="evidence" value="ECO:0007669"/>
    <property type="project" value="UniProtKB-KW"/>
</dbReference>
<name>A0A9E7G7S7_9LILI</name>
<keyword evidence="8 13" id="KW-0408">Iron</keyword>
<dbReference type="Gene3D" id="1.10.520.10">
    <property type="match status" value="1"/>
</dbReference>
<evidence type="ECO:0000256" key="12">
    <source>
        <dbReference type="PIRSR" id="PIRSR600823-2"/>
    </source>
</evidence>
<feature type="disulfide bond" evidence="14">
    <location>
        <begin position="65"/>
        <end position="90"/>
    </location>
</feature>
<feature type="binding site" evidence="13">
    <location>
        <position position="59"/>
    </location>
    <ligand>
        <name>Ca(2+)</name>
        <dbReference type="ChEBI" id="CHEBI:29108"/>
        <label>2</label>
    </ligand>
</feature>
<feature type="binding site" evidence="13">
    <location>
        <position position="103"/>
    </location>
    <ligand>
        <name>Ca(2+)</name>
        <dbReference type="ChEBI" id="CHEBI:29108"/>
        <label>2</label>
    </ligand>
</feature>
<dbReference type="OrthoDB" id="2113341at2759"/>
<organism evidence="16 17">
    <name type="scientific">Musa troglodytarum</name>
    <name type="common">fe'i banana</name>
    <dbReference type="NCBI Taxonomy" id="320322"/>
    <lineage>
        <taxon>Eukaryota</taxon>
        <taxon>Viridiplantae</taxon>
        <taxon>Streptophyta</taxon>
        <taxon>Embryophyta</taxon>
        <taxon>Tracheophyta</taxon>
        <taxon>Spermatophyta</taxon>
        <taxon>Magnoliopsida</taxon>
        <taxon>Liliopsida</taxon>
        <taxon>Zingiberales</taxon>
        <taxon>Musaceae</taxon>
        <taxon>Musa</taxon>
    </lineage>
</organism>
<evidence type="ECO:0000256" key="7">
    <source>
        <dbReference type="ARBA" id="ARBA00023002"/>
    </source>
</evidence>
<dbReference type="PANTHER" id="PTHR31388:SF285">
    <property type="entry name" value="PEROXIDASE"/>
    <property type="match status" value="1"/>
</dbReference>
<dbReference type="GO" id="GO:0020037">
    <property type="term" value="F:heme binding"/>
    <property type="evidence" value="ECO:0007669"/>
    <property type="project" value="InterPro"/>
</dbReference>
<evidence type="ECO:0000256" key="6">
    <source>
        <dbReference type="ARBA" id="ARBA00022837"/>
    </source>
</evidence>
<evidence type="ECO:0000256" key="2">
    <source>
        <dbReference type="ARBA" id="ARBA00006873"/>
    </source>
</evidence>
<dbReference type="Pfam" id="PF00141">
    <property type="entry name" value="peroxidase"/>
    <property type="match status" value="1"/>
</dbReference>
<keyword evidence="4" id="KW-0349">Heme</keyword>
<dbReference type="PANTHER" id="PTHR31388">
    <property type="entry name" value="PEROXIDASE 72-RELATED"/>
    <property type="match status" value="1"/>
</dbReference>
<evidence type="ECO:0000256" key="9">
    <source>
        <dbReference type="ARBA" id="ARBA00023157"/>
    </source>
</evidence>
<dbReference type="FunFam" id="1.10.420.10:FF:000001">
    <property type="entry name" value="Peroxidase"/>
    <property type="match status" value="1"/>
</dbReference>
<sequence length="160" mass="17228">MGGPKWTVRLGRQDATSARQSGANGNVPSPFSGLSDLISSFAAKGLSARDVTALSGVHTIGQAQCGTFRSHIYDDAKVNSTFAALRKRNCLPKGCDSNLAQFDLETPNVFDDGCYRDLEAKKGLPYSDQELFNGGSQDLLVRRYSVNSAALARDFATKIF</sequence>
<evidence type="ECO:0000256" key="14">
    <source>
        <dbReference type="PIRSR" id="PIRSR600823-5"/>
    </source>
</evidence>
<comment type="cofactor">
    <cofactor evidence="13">
        <name>heme b</name>
        <dbReference type="ChEBI" id="CHEBI:60344"/>
    </cofactor>
    <text evidence="13">Binds 1 heme b (iron(II)-protoporphyrin IX) group per subunit.</text>
</comment>
<evidence type="ECO:0000256" key="5">
    <source>
        <dbReference type="ARBA" id="ARBA00022723"/>
    </source>
</evidence>
<evidence type="ECO:0000313" key="16">
    <source>
        <dbReference type="EMBL" id="URE10501.1"/>
    </source>
</evidence>
<keyword evidence="11" id="KW-0376">Hydrogen peroxide</keyword>
<evidence type="ECO:0000256" key="11">
    <source>
        <dbReference type="ARBA" id="ARBA00023324"/>
    </source>
</evidence>
<reference evidence="16" key="1">
    <citation type="submission" date="2022-05" db="EMBL/GenBank/DDBJ databases">
        <title>The Musa troglodytarum L. genome provides insights into the mechanism of non-climacteric behaviour and enrichment of carotenoids.</title>
        <authorList>
            <person name="Wang J."/>
        </authorList>
    </citation>
    <scope>NUCLEOTIDE SEQUENCE</scope>
    <source>
        <tissue evidence="16">Leaf</tissue>
    </source>
</reference>
<protein>
    <submittedName>
        <fullName evidence="16">Peroxidase</fullName>
    </submittedName>
</protein>
<evidence type="ECO:0000256" key="8">
    <source>
        <dbReference type="ARBA" id="ARBA00023004"/>
    </source>
</evidence>
<dbReference type="InterPro" id="IPR010255">
    <property type="entry name" value="Haem_peroxidase_sf"/>
</dbReference>
<feature type="binding site" evidence="12">
    <location>
        <position position="28"/>
    </location>
    <ligand>
        <name>substrate</name>
    </ligand>
</feature>
<dbReference type="PRINTS" id="PR00461">
    <property type="entry name" value="PLPEROXIDASE"/>
</dbReference>
<dbReference type="SUPFAM" id="SSF48113">
    <property type="entry name" value="Heme-dependent peroxidases"/>
    <property type="match status" value="1"/>
</dbReference>
<keyword evidence="10" id="KW-0873">Pyrrolidone carboxylic acid</keyword>
<keyword evidence="6 13" id="KW-0106">Calcium</keyword>
<keyword evidence="9 14" id="KW-1015">Disulfide bond</keyword>
<keyword evidence="17" id="KW-1185">Reference proteome</keyword>
<dbReference type="AlphaFoldDB" id="A0A9E7G7S7"/>
<evidence type="ECO:0000313" key="17">
    <source>
        <dbReference type="Proteomes" id="UP001055439"/>
    </source>
</evidence>
<feature type="binding site" description="axial binding residue" evidence="13">
    <location>
        <position position="58"/>
    </location>
    <ligand>
        <name>heme b</name>
        <dbReference type="ChEBI" id="CHEBI:60344"/>
    </ligand>
    <ligandPart>
        <name>Fe</name>
        <dbReference type="ChEBI" id="CHEBI:18248"/>
    </ligandPart>
</feature>
<keyword evidence="3 16" id="KW-0575">Peroxidase</keyword>
<accession>A0A9E7G7S7</accession>
<feature type="binding site" evidence="13">
    <location>
        <position position="111"/>
    </location>
    <ligand>
        <name>Ca(2+)</name>
        <dbReference type="ChEBI" id="CHEBI:29108"/>
        <label>2</label>
    </ligand>
</feature>
<dbReference type="InterPro" id="IPR019793">
    <property type="entry name" value="Peroxidases_heam-ligand_BS"/>
</dbReference>
<evidence type="ECO:0000256" key="1">
    <source>
        <dbReference type="ARBA" id="ARBA00000189"/>
    </source>
</evidence>
<proteinExistence type="inferred from homology"/>
<dbReference type="InterPro" id="IPR000823">
    <property type="entry name" value="Peroxidase_pln"/>
</dbReference>
<dbReference type="EMBL" id="CP097508">
    <property type="protein sequence ID" value="URE10501.1"/>
    <property type="molecule type" value="Genomic_DNA"/>
</dbReference>
<dbReference type="PRINTS" id="PR00458">
    <property type="entry name" value="PEROXIDASE"/>
</dbReference>
<comment type="cofactor">
    <cofactor evidence="13">
        <name>Ca(2+)</name>
        <dbReference type="ChEBI" id="CHEBI:29108"/>
    </cofactor>
    <text evidence="13">Binds 2 calcium ions per subunit.</text>
</comment>
<dbReference type="Proteomes" id="UP001055439">
    <property type="component" value="Chromosome 6"/>
</dbReference>
<evidence type="ECO:0000256" key="10">
    <source>
        <dbReference type="ARBA" id="ARBA00023283"/>
    </source>
</evidence>
<evidence type="ECO:0000256" key="13">
    <source>
        <dbReference type="PIRSR" id="PIRSR600823-3"/>
    </source>
</evidence>
<dbReference type="PROSITE" id="PS50873">
    <property type="entry name" value="PEROXIDASE_4"/>
    <property type="match status" value="1"/>
</dbReference>
<feature type="binding site" evidence="13">
    <location>
        <position position="106"/>
    </location>
    <ligand>
        <name>Ca(2+)</name>
        <dbReference type="ChEBI" id="CHEBI:29108"/>
        <label>2</label>
    </ligand>
</feature>
<gene>
    <name evidence="16" type="ORF">MUK42_06364</name>
</gene>
<keyword evidence="5 13" id="KW-0479">Metal-binding</keyword>
<dbReference type="InterPro" id="IPR002016">
    <property type="entry name" value="Haem_peroxidase"/>
</dbReference>
<comment type="catalytic activity">
    <reaction evidence="1">
        <text>2 a phenolic donor + H2O2 = 2 a phenolic radical donor + 2 H2O</text>
        <dbReference type="Rhea" id="RHEA:56136"/>
        <dbReference type="ChEBI" id="CHEBI:15377"/>
        <dbReference type="ChEBI" id="CHEBI:16240"/>
        <dbReference type="ChEBI" id="CHEBI:139520"/>
        <dbReference type="ChEBI" id="CHEBI:139521"/>
        <dbReference type="EC" id="1.11.1.7"/>
    </reaction>
</comment>
<keyword evidence="7" id="KW-0560">Oxidoreductase</keyword>
<dbReference type="GO" id="GO:0042744">
    <property type="term" value="P:hydrogen peroxide catabolic process"/>
    <property type="evidence" value="ECO:0007669"/>
    <property type="project" value="UniProtKB-KW"/>
</dbReference>
<dbReference type="GO" id="GO:0140825">
    <property type="term" value="F:lactoperoxidase activity"/>
    <property type="evidence" value="ECO:0007669"/>
    <property type="project" value="UniProtKB-EC"/>
</dbReference>
<dbReference type="PROSITE" id="PS00435">
    <property type="entry name" value="PEROXIDASE_1"/>
    <property type="match status" value="1"/>
</dbReference>
<dbReference type="GO" id="GO:0006979">
    <property type="term" value="P:response to oxidative stress"/>
    <property type="evidence" value="ECO:0007669"/>
    <property type="project" value="InterPro"/>
</dbReference>
<dbReference type="Gene3D" id="1.10.420.10">
    <property type="entry name" value="Peroxidase, domain 2"/>
    <property type="match status" value="1"/>
</dbReference>
<evidence type="ECO:0000259" key="15">
    <source>
        <dbReference type="PROSITE" id="PS50873"/>
    </source>
</evidence>